<dbReference type="Gene3D" id="2.40.30.170">
    <property type="match status" value="1"/>
</dbReference>
<feature type="coiled-coil region" evidence="7">
    <location>
        <begin position="151"/>
        <end position="211"/>
    </location>
</feature>
<dbReference type="InterPro" id="IPR006144">
    <property type="entry name" value="Secretion_HlyD_CS"/>
</dbReference>
<evidence type="ECO:0000313" key="9">
    <source>
        <dbReference type="EMBL" id="MBH1790591.1"/>
    </source>
</evidence>
<comment type="caution">
    <text evidence="9">The sequence shown here is derived from an EMBL/GenBank/DDBJ whole genome shotgun (WGS) entry which is preliminary data.</text>
</comment>
<dbReference type="Proteomes" id="UP000634179">
    <property type="component" value="Unassembled WGS sequence"/>
</dbReference>
<dbReference type="Gene3D" id="1.10.287.470">
    <property type="entry name" value="Helix hairpin bin"/>
    <property type="match status" value="1"/>
</dbReference>
<proteinExistence type="inferred from homology"/>
<comment type="subcellular location">
    <subcellularLocation>
        <location evidence="1">Membrane</location>
        <topology evidence="1">Single-pass membrane protein</topology>
    </subcellularLocation>
</comment>
<dbReference type="GO" id="GO:0016020">
    <property type="term" value="C:membrane"/>
    <property type="evidence" value="ECO:0007669"/>
    <property type="project" value="UniProtKB-SubCell"/>
</dbReference>
<accession>A0AA40Y7N4</accession>
<evidence type="ECO:0000313" key="10">
    <source>
        <dbReference type="Proteomes" id="UP000634179"/>
    </source>
</evidence>
<evidence type="ECO:0000256" key="5">
    <source>
        <dbReference type="ARBA" id="ARBA00022989"/>
    </source>
</evidence>
<dbReference type="SUPFAM" id="SSF51230">
    <property type="entry name" value="Single hybrid motif"/>
    <property type="match status" value="1"/>
</dbReference>
<dbReference type="PROSITE" id="PS00543">
    <property type="entry name" value="HLYD_FAMILY"/>
    <property type="match status" value="1"/>
</dbReference>
<organism evidence="9 10">
    <name type="scientific">Stenotrophomonas maltophilia</name>
    <name type="common">Pseudomonas maltophilia</name>
    <name type="synonym">Xanthomonas maltophilia</name>
    <dbReference type="NCBI Taxonomy" id="40324"/>
    <lineage>
        <taxon>Bacteria</taxon>
        <taxon>Pseudomonadati</taxon>
        <taxon>Pseudomonadota</taxon>
        <taxon>Gammaproteobacteria</taxon>
        <taxon>Lysobacterales</taxon>
        <taxon>Lysobacteraceae</taxon>
        <taxon>Stenotrophomonas</taxon>
        <taxon>Stenotrophomonas maltophilia group</taxon>
    </lineage>
</organism>
<dbReference type="InterPro" id="IPR058982">
    <property type="entry name" value="Beta-barrel_AprE"/>
</dbReference>
<evidence type="ECO:0000256" key="7">
    <source>
        <dbReference type="SAM" id="Coils"/>
    </source>
</evidence>
<keyword evidence="4" id="KW-0812">Transmembrane</keyword>
<dbReference type="Pfam" id="PF26002">
    <property type="entry name" value="Beta-barrel_AprE"/>
    <property type="match status" value="1"/>
</dbReference>
<feature type="domain" description="AprE-like beta-barrel" evidence="8">
    <location>
        <begin position="260"/>
        <end position="356"/>
    </location>
</feature>
<dbReference type="PRINTS" id="PR01490">
    <property type="entry name" value="RTXTOXIND"/>
</dbReference>
<dbReference type="GO" id="GO:0009306">
    <property type="term" value="P:protein secretion"/>
    <property type="evidence" value="ECO:0007669"/>
    <property type="project" value="InterPro"/>
</dbReference>
<dbReference type="PANTHER" id="PTHR30386">
    <property type="entry name" value="MEMBRANE FUSION SUBUNIT OF EMRAB-TOLC MULTIDRUG EFFLUX PUMP"/>
    <property type="match status" value="1"/>
</dbReference>
<evidence type="ECO:0000256" key="3">
    <source>
        <dbReference type="ARBA" id="ARBA00022448"/>
    </source>
</evidence>
<evidence type="ECO:0000256" key="4">
    <source>
        <dbReference type="ARBA" id="ARBA00022692"/>
    </source>
</evidence>
<dbReference type="InterPro" id="IPR050739">
    <property type="entry name" value="MFP"/>
</dbReference>
<reference evidence="9" key="1">
    <citation type="submission" date="2020-11" db="EMBL/GenBank/DDBJ databases">
        <title>Enhanced detection system for hospital associated transmission using whole genome sequencing surveillance.</title>
        <authorList>
            <person name="Harrison L.H."/>
            <person name="Van Tyne D."/>
            <person name="Marsh J.W."/>
            <person name="Griffith M.P."/>
            <person name="Snyder D.J."/>
            <person name="Cooper V.S."/>
            <person name="Mustapha M."/>
        </authorList>
    </citation>
    <scope>NUCLEOTIDE SEQUENCE</scope>
    <source>
        <strain evidence="9">STEN00053</strain>
    </source>
</reference>
<sequence>MGLFLVLGQYTRRETVTGQLVPASGLINITALSPGTVARLHVEDGQSIQADEVLMEISSDQDTVRLGATRASIDEQLAEKEGRYRADLVSQDSVARHQREALVARESLIRRQLDQVGEQVALQAEEVEGSQALLERIEPLGKGGYISAFEIQRQQAVVRAARSRKAELQRQGLELQQQLAAAQESLAKLPLEDATRRNEIVRELADVAQSQAQNDLQRGTLFRARQGGVVAALLVKTGQMVSAGQPMITILPGDAKLQAQLLIPSRAIGFIAPGNRVILRYEAFPYQKFGQQYGRVSIVSRSALTPAEHSALTGRLPPADQGPLYRVDVELDRQYVSAYGIKESIRPGMALQADVLIERRRLIEWLFEPLFGIQRRVFEENSNG</sequence>
<gene>
    <name evidence="9" type="ORF">I5V89_11975</name>
</gene>
<dbReference type="PANTHER" id="PTHR30386:SF28">
    <property type="entry name" value="EXPORTED PROTEIN"/>
    <property type="match status" value="1"/>
</dbReference>
<keyword evidence="3" id="KW-0813">Transport</keyword>
<comment type="similarity">
    <text evidence="2">Belongs to the membrane fusion protein (MFP) (TC 8.A.1) family.</text>
</comment>
<evidence type="ECO:0000256" key="1">
    <source>
        <dbReference type="ARBA" id="ARBA00004167"/>
    </source>
</evidence>
<keyword evidence="5" id="KW-1133">Transmembrane helix</keyword>
<protein>
    <submittedName>
        <fullName evidence="9">HlyD family efflux transporter periplasmic adaptor subunit</fullName>
    </submittedName>
</protein>
<evidence type="ECO:0000256" key="6">
    <source>
        <dbReference type="ARBA" id="ARBA00023136"/>
    </source>
</evidence>
<dbReference type="InterPro" id="IPR011053">
    <property type="entry name" value="Single_hybrid_motif"/>
</dbReference>
<evidence type="ECO:0000256" key="2">
    <source>
        <dbReference type="ARBA" id="ARBA00009477"/>
    </source>
</evidence>
<dbReference type="Gene3D" id="2.40.50.100">
    <property type="match status" value="1"/>
</dbReference>
<dbReference type="EMBL" id="JADUOV010000007">
    <property type="protein sequence ID" value="MBH1790591.1"/>
    <property type="molecule type" value="Genomic_DNA"/>
</dbReference>
<keyword evidence="6" id="KW-0472">Membrane</keyword>
<name>A0AA40Y7N4_STEMA</name>
<evidence type="ECO:0000259" key="8">
    <source>
        <dbReference type="Pfam" id="PF26002"/>
    </source>
</evidence>
<dbReference type="AlphaFoldDB" id="A0AA40Y7N4"/>
<keyword evidence="7" id="KW-0175">Coiled coil</keyword>